<dbReference type="AlphaFoldDB" id="A0A6A6TIU3"/>
<dbReference type="EMBL" id="MU004311">
    <property type="protein sequence ID" value="KAF2658873.1"/>
    <property type="molecule type" value="Genomic_DNA"/>
</dbReference>
<gene>
    <name evidence="2" type="ORF">K491DRAFT_234824</name>
</gene>
<dbReference type="Proteomes" id="UP000799324">
    <property type="component" value="Unassembled WGS sequence"/>
</dbReference>
<feature type="compositionally biased region" description="Low complexity" evidence="1">
    <location>
        <begin position="117"/>
        <end position="128"/>
    </location>
</feature>
<protein>
    <submittedName>
        <fullName evidence="2">Uncharacterized protein</fullName>
    </submittedName>
</protein>
<evidence type="ECO:0000313" key="3">
    <source>
        <dbReference type="Proteomes" id="UP000799324"/>
    </source>
</evidence>
<evidence type="ECO:0000256" key="1">
    <source>
        <dbReference type="SAM" id="MobiDB-lite"/>
    </source>
</evidence>
<proteinExistence type="predicted"/>
<accession>A0A6A6TIU3</accession>
<feature type="region of interest" description="Disordered" evidence="1">
    <location>
        <begin position="107"/>
        <end position="144"/>
    </location>
</feature>
<keyword evidence="3" id="KW-1185">Reference proteome</keyword>
<name>A0A6A6TIU3_9PLEO</name>
<evidence type="ECO:0000313" key="2">
    <source>
        <dbReference type="EMBL" id="KAF2658873.1"/>
    </source>
</evidence>
<sequence>MTMGTRVEYHFSKRRLRLRAIQRGPHGQQMQFQGFPSNSADSIDLCQSRIDHRRVYPSLRPEGEARRRNILAVRNNEWRSSNQDFWLGGYTLSALMPLVRRFTRTNRQLPSRQVHRAPSSLTSAPALAQNNDVPSPHPHFPPRTSNRTILIAQRSRSVISSPQLRLQGTPLV</sequence>
<organism evidence="2 3">
    <name type="scientific">Lophiostoma macrostomum CBS 122681</name>
    <dbReference type="NCBI Taxonomy" id="1314788"/>
    <lineage>
        <taxon>Eukaryota</taxon>
        <taxon>Fungi</taxon>
        <taxon>Dikarya</taxon>
        <taxon>Ascomycota</taxon>
        <taxon>Pezizomycotina</taxon>
        <taxon>Dothideomycetes</taxon>
        <taxon>Pleosporomycetidae</taxon>
        <taxon>Pleosporales</taxon>
        <taxon>Lophiostomataceae</taxon>
        <taxon>Lophiostoma</taxon>
    </lineage>
</organism>
<reference evidence="2" key="1">
    <citation type="journal article" date="2020" name="Stud. Mycol.">
        <title>101 Dothideomycetes genomes: a test case for predicting lifestyles and emergence of pathogens.</title>
        <authorList>
            <person name="Haridas S."/>
            <person name="Albert R."/>
            <person name="Binder M."/>
            <person name="Bloem J."/>
            <person name="Labutti K."/>
            <person name="Salamov A."/>
            <person name="Andreopoulos B."/>
            <person name="Baker S."/>
            <person name="Barry K."/>
            <person name="Bills G."/>
            <person name="Bluhm B."/>
            <person name="Cannon C."/>
            <person name="Castanera R."/>
            <person name="Culley D."/>
            <person name="Daum C."/>
            <person name="Ezra D."/>
            <person name="Gonzalez J."/>
            <person name="Henrissat B."/>
            <person name="Kuo A."/>
            <person name="Liang C."/>
            <person name="Lipzen A."/>
            <person name="Lutzoni F."/>
            <person name="Magnuson J."/>
            <person name="Mondo S."/>
            <person name="Nolan M."/>
            <person name="Ohm R."/>
            <person name="Pangilinan J."/>
            <person name="Park H.-J."/>
            <person name="Ramirez L."/>
            <person name="Alfaro M."/>
            <person name="Sun H."/>
            <person name="Tritt A."/>
            <person name="Yoshinaga Y."/>
            <person name="Zwiers L.-H."/>
            <person name="Turgeon B."/>
            <person name="Goodwin S."/>
            <person name="Spatafora J."/>
            <person name="Crous P."/>
            <person name="Grigoriev I."/>
        </authorList>
    </citation>
    <scope>NUCLEOTIDE SEQUENCE</scope>
    <source>
        <strain evidence="2">CBS 122681</strain>
    </source>
</reference>